<dbReference type="KEGG" id="pgu:PGUG_00689"/>
<name>A5DBN4_PICGU</name>
<gene>
    <name evidence="3" type="ORF">PGUG_00689</name>
</gene>
<feature type="compositionally biased region" description="Acidic residues" evidence="1">
    <location>
        <begin position="304"/>
        <end position="313"/>
    </location>
</feature>
<dbReference type="EMBL" id="CH408155">
    <property type="protein sequence ID" value="EDK36591.2"/>
    <property type="molecule type" value="Genomic_DNA"/>
</dbReference>
<dbReference type="Pfam" id="PF10407">
    <property type="entry name" value="Cytokin_check_N"/>
    <property type="match status" value="1"/>
</dbReference>
<feature type="compositionally biased region" description="Basic and acidic residues" evidence="1">
    <location>
        <begin position="458"/>
        <end position="467"/>
    </location>
</feature>
<feature type="domain" description="Nucleolar protein Dnt1-like N-terminal" evidence="2">
    <location>
        <begin position="45"/>
        <end position="114"/>
    </location>
</feature>
<feature type="compositionally biased region" description="Low complexity" evidence="1">
    <location>
        <begin position="204"/>
        <end position="219"/>
    </location>
</feature>
<evidence type="ECO:0000259" key="2">
    <source>
        <dbReference type="Pfam" id="PF10407"/>
    </source>
</evidence>
<feature type="compositionally biased region" description="Basic and acidic residues" evidence="1">
    <location>
        <begin position="507"/>
        <end position="541"/>
    </location>
</feature>
<dbReference type="InParanoid" id="A5DBN4"/>
<dbReference type="PANTHER" id="PTHR28196:SF1">
    <property type="entry name" value="NUCLEOLAR PROTEIN NET1-RELATED"/>
    <property type="match status" value="1"/>
</dbReference>
<dbReference type="VEuPathDB" id="FungiDB:PGUG_00689"/>
<accession>A5DBN4</accession>
<feature type="region of interest" description="Disordered" evidence="1">
    <location>
        <begin position="204"/>
        <end position="484"/>
    </location>
</feature>
<feature type="compositionally biased region" description="Basic and acidic residues" evidence="1">
    <location>
        <begin position="645"/>
        <end position="655"/>
    </location>
</feature>
<dbReference type="GeneID" id="5129133"/>
<feature type="compositionally biased region" description="Polar residues" evidence="1">
    <location>
        <begin position="618"/>
        <end position="632"/>
    </location>
</feature>
<feature type="compositionally biased region" description="Low complexity" evidence="1">
    <location>
        <begin position="677"/>
        <end position="687"/>
    </location>
</feature>
<feature type="compositionally biased region" description="Acidic residues" evidence="1">
    <location>
        <begin position="321"/>
        <end position="335"/>
    </location>
</feature>
<dbReference type="STRING" id="294746.A5DBN4"/>
<feature type="region of interest" description="Disordered" evidence="1">
    <location>
        <begin position="498"/>
        <end position="726"/>
    </location>
</feature>
<dbReference type="RefSeq" id="XP_001487312.2">
    <property type="nucleotide sequence ID" value="XM_001487262.1"/>
</dbReference>
<feature type="compositionally biased region" description="Polar residues" evidence="1">
    <location>
        <begin position="656"/>
        <end position="672"/>
    </location>
</feature>
<evidence type="ECO:0000256" key="1">
    <source>
        <dbReference type="SAM" id="MobiDB-lite"/>
    </source>
</evidence>
<dbReference type="OrthoDB" id="6365676at2759"/>
<evidence type="ECO:0000313" key="3">
    <source>
        <dbReference type="EMBL" id="EDK36591.2"/>
    </source>
</evidence>
<dbReference type="AlphaFoldDB" id="A5DBN4"/>
<dbReference type="GO" id="GO:0000183">
    <property type="term" value="P:rDNA heterochromatin formation"/>
    <property type="evidence" value="ECO:0007669"/>
    <property type="project" value="InterPro"/>
</dbReference>
<dbReference type="InterPro" id="IPR018844">
    <property type="entry name" value="Dnt1-like_N"/>
</dbReference>
<evidence type="ECO:0000313" key="4">
    <source>
        <dbReference type="Proteomes" id="UP000001997"/>
    </source>
</evidence>
<feature type="compositionally biased region" description="Basic and acidic residues" evidence="1">
    <location>
        <begin position="344"/>
        <end position="363"/>
    </location>
</feature>
<feature type="compositionally biased region" description="Acidic residues" evidence="1">
    <location>
        <begin position="550"/>
        <end position="563"/>
    </location>
</feature>
<feature type="compositionally biased region" description="Polar residues" evidence="1">
    <location>
        <begin position="268"/>
        <end position="298"/>
    </location>
</feature>
<dbReference type="InterPro" id="IPR043185">
    <property type="entry name" value="Net1/Tof2"/>
</dbReference>
<dbReference type="HOGENOM" id="CLU_330963_0_0_1"/>
<dbReference type="eggNOG" id="ENOG502QW4V">
    <property type="taxonomic scope" value="Eukaryota"/>
</dbReference>
<proteinExistence type="predicted"/>
<dbReference type="OMA" id="DIPNEYC"/>
<feature type="compositionally biased region" description="Polar residues" evidence="1">
    <location>
        <begin position="427"/>
        <end position="456"/>
    </location>
</feature>
<organism evidence="3 4">
    <name type="scientific">Meyerozyma guilliermondii (strain ATCC 6260 / CBS 566 / DSM 6381 / JCM 1539 / NBRC 10279 / NRRL Y-324)</name>
    <name type="common">Yeast</name>
    <name type="synonym">Candida guilliermondii</name>
    <dbReference type="NCBI Taxonomy" id="294746"/>
    <lineage>
        <taxon>Eukaryota</taxon>
        <taxon>Fungi</taxon>
        <taxon>Dikarya</taxon>
        <taxon>Ascomycota</taxon>
        <taxon>Saccharomycotina</taxon>
        <taxon>Pichiomycetes</taxon>
        <taxon>Debaryomycetaceae</taxon>
        <taxon>Meyerozyma</taxon>
    </lineage>
</organism>
<sequence>MLPHWKFCTPSCDTLRKMVMVKLQVLLVPHNRKEVDSTKLTQWGTRKFVHLAEGSSTLHQVCETLVMRYRKLYPDDDELQIFSVQDNDMCDLDPDYLVDEVLNQGDIIRVIASNSARPNMLDQTLTDISHRAQSTPTALGYSRKATSESASRMDIDPQTTQDDLLSRPTIWNERISSNSSTHDIHIPKKRTTTTQQKINDEFFAPSASSPTAPRSPSTSHLDQSMISLPPPESRDDRTIPRKRSNPVSHSELPTKRITSGMLAAPVHESNSPENETHTMLASPSENVPQPSPTKSVDMNSFVEPDIEMEEESASENKNDTESSDDSDDKDDDDSDAGSVMSKQELLEMFKDSFSKNEAEESKKNGSKSASKISPSKGRPPRNLMKGLEIDMVNANFPVVDHSTRATRSRSRGQNGTSEDGAPIVYTTERTLMSPVRTNGEGSSNNTVPTVNIVQNGKDTSKTADDSNSKSNDSSRISLEFPPKSKLASVFDKVKKFDAKLTSLNVPRNHDTSLSEIKTEQLPSKKEENKSKEPEDSSKDSMSEQISESSESSDESSESSDESDSSTSGNKQKPRLAASTPSSSFTSIKPRGQALSTKAKNTILGPSDTKAVEKKDTPVQKSQKPESNTTVPSSIKKPTLNSLTDLAKRGVPDVRDSSQQSTAPAKTQGSQTQDESSESSSESSSSSSDDSDSDDNSSKYITAKKLAGNKKKRGNGGFAALMKDARK</sequence>
<dbReference type="PANTHER" id="PTHR28196">
    <property type="entry name" value="NUCLEOLAR PROTEIN NET1-RELATED"/>
    <property type="match status" value="1"/>
</dbReference>
<feature type="region of interest" description="Disordered" evidence="1">
    <location>
        <begin position="131"/>
        <end position="192"/>
    </location>
</feature>
<protein>
    <recommendedName>
        <fullName evidence="2">Nucleolar protein Dnt1-like N-terminal domain-containing protein</fullName>
    </recommendedName>
</protein>
<keyword evidence="4" id="KW-1185">Reference proteome</keyword>
<dbReference type="Proteomes" id="UP000001997">
    <property type="component" value="Unassembled WGS sequence"/>
</dbReference>
<reference evidence="3 4" key="1">
    <citation type="journal article" date="2009" name="Nature">
        <title>Evolution of pathogenicity and sexual reproduction in eight Candida genomes.</title>
        <authorList>
            <person name="Butler G."/>
            <person name="Rasmussen M.D."/>
            <person name="Lin M.F."/>
            <person name="Santos M.A."/>
            <person name="Sakthikumar S."/>
            <person name="Munro C.A."/>
            <person name="Rheinbay E."/>
            <person name="Grabherr M."/>
            <person name="Forche A."/>
            <person name="Reedy J.L."/>
            <person name="Agrafioti I."/>
            <person name="Arnaud M.B."/>
            <person name="Bates S."/>
            <person name="Brown A.J."/>
            <person name="Brunke S."/>
            <person name="Costanzo M.C."/>
            <person name="Fitzpatrick D.A."/>
            <person name="de Groot P.W."/>
            <person name="Harris D."/>
            <person name="Hoyer L.L."/>
            <person name="Hube B."/>
            <person name="Klis F.M."/>
            <person name="Kodira C."/>
            <person name="Lennard N."/>
            <person name="Logue M.E."/>
            <person name="Martin R."/>
            <person name="Neiman A.M."/>
            <person name="Nikolaou E."/>
            <person name="Quail M.A."/>
            <person name="Quinn J."/>
            <person name="Santos M.C."/>
            <person name="Schmitzberger F.F."/>
            <person name="Sherlock G."/>
            <person name="Shah P."/>
            <person name="Silverstein K.A."/>
            <person name="Skrzypek M.S."/>
            <person name="Soll D."/>
            <person name="Staggs R."/>
            <person name="Stansfield I."/>
            <person name="Stumpf M.P."/>
            <person name="Sudbery P.E."/>
            <person name="Srikantha T."/>
            <person name="Zeng Q."/>
            <person name="Berman J."/>
            <person name="Berriman M."/>
            <person name="Heitman J."/>
            <person name="Gow N.A."/>
            <person name="Lorenz M.C."/>
            <person name="Birren B.W."/>
            <person name="Kellis M."/>
            <person name="Cuomo C.A."/>
        </authorList>
    </citation>
    <scope>NUCLEOTIDE SEQUENCE [LARGE SCALE GENOMIC DNA]</scope>
    <source>
        <strain evidence="4">ATCC 6260 / CBS 566 / DSM 6381 / JCM 1539 / NBRC 10279 / NRRL Y-324</strain>
    </source>
</reference>